<evidence type="ECO:0000259" key="15">
    <source>
        <dbReference type="PROSITE" id="PS51194"/>
    </source>
</evidence>
<dbReference type="InterPro" id="IPR014001">
    <property type="entry name" value="Helicase_ATP-bd"/>
</dbReference>
<dbReference type="InterPro" id="IPR000330">
    <property type="entry name" value="SNF2_N"/>
</dbReference>
<dbReference type="SMART" id="SM00487">
    <property type="entry name" value="DEXDc"/>
    <property type="match status" value="1"/>
</dbReference>
<evidence type="ECO:0000256" key="9">
    <source>
        <dbReference type="ARBA" id="ARBA00022840"/>
    </source>
</evidence>
<comment type="subcellular location">
    <subcellularLocation>
        <location evidence="1">Nucleus</location>
    </subcellularLocation>
</comment>
<evidence type="ECO:0000256" key="5">
    <source>
        <dbReference type="ARBA" id="ARBA00022771"/>
    </source>
</evidence>
<evidence type="ECO:0000256" key="7">
    <source>
        <dbReference type="ARBA" id="ARBA00022806"/>
    </source>
</evidence>
<dbReference type="PROSITE" id="PS51192">
    <property type="entry name" value="HELICASE_ATP_BIND_1"/>
    <property type="match status" value="1"/>
</dbReference>
<evidence type="ECO:0000256" key="4">
    <source>
        <dbReference type="ARBA" id="ARBA00022741"/>
    </source>
</evidence>
<dbReference type="SMART" id="SM00184">
    <property type="entry name" value="RING"/>
    <property type="match status" value="1"/>
</dbReference>
<comment type="similarity">
    <text evidence="2">Belongs to the SNF2/RAD54 helicase family. RAD16 subfamily.</text>
</comment>
<feature type="region of interest" description="Disordered" evidence="12">
    <location>
        <begin position="316"/>
        <end position="344"/>
    </location>
</feature>
<evidence type="ECO:0000313" key="16">
    <source>
        <dbReference type="EMBL" id="SPC75705.1"/>
    </source>
</evidence>
<keyword evidence="7" id="KW-0347">Helicase</keyword>
<keyword evidence="9" id="KW-0067">ATP-binding</keyword>
<dbReference type="GO" id="GO:0005524">
    <property type="term" value="F:ATP binding"/>
    <property type="evidence" value="ECO:0007669"/>
    <property type="project" value="UniProtKB-KW"/>
</dbReference>
<evidence type="ECO:0000256" key="6">
    <source>
        <dbReference type="ARBA" id="ARBA00022801"/>
    </source>
</evidence>
<dbReference type="InterPro" id="IPR001650">
    <property type="entry name" value="Helicase_C-like"/>
</dbReference>
<evidence type="ECO:0000256" key="10">
    <source>
        <dbReference type="ARBA" id="ARBA00023242"/>
    </source>
</evidence>
<dbReference type="InterPro" id="IPR050628">
    <property type="entry name" value="SNF2_RAD54_helicase_TF"/>
</dbReference>
<dbReference type="Pfam" id="PF13920">
    <property type="entry name" value="zf-C3HC4_3"/>
    <property type="match status" value="1"/>
</dbReference>
<keyword evidence="4" id="KW-0547">Nucleotide-binding</keyword>
<proteinExistence type="inferred from homology"/>
<dbReference type="CDD" id="cd18793">
    <property type="entry name" value="SF2_C_SNF"/>
    <property type="match status" value="1"/>
</dbReference>
<dbReference type="InterPro" id="IPR014905">
    <property type="entry name" value="HIRAN"/>
</dbReference>
<dbReference type="GO" id="GO:0003676">
    <property type="term" value="F:nucleic acid binding"/>
    <property type="evidence" value="ECO:0007669"/>
    <property type="project" value="InterPro"/>
</dbReference>
<dbReference type="CDD" id="cd16509">
    <property type="entry name" value="RING-HC_HLTF"/>
    <property type="match status" value="1"/>
</dbReference>
<gene>
    <name evidence="16" type="ORF">FSB_LOCUS3587</name>
</gene>
<dbReference type="PROSITE" id="PS50089">
    <property type="entry name" value="ZF_RING_2"/>
    <property type="match status" value="1"/>
</dbReference>
<evidence type="ECO:0000256" key="11">
    <source>
        <dbReference type="PROSITE-ProRule" id="PRU00175"/>
    </source>
</evidence>
<evidence type="ECO:0000256" key="2">
    <source>
        <dbReference type="ARBA" id="ARBA00008438"/>
    </source>
</evidence>
<dbReference type="Gene3D" id="3.30.70.2330">
    <property type="match status" value="1"/>
</dbReference>
<feature type="domain" description="Helicase C-terminal" evidence="15">
    <location>
        <begin position="863"/>
        <end position="1031"/>
    </location>
</feature>
<dbReference type="GO" id="GO:0008094">
    <property type="term" value="F:ATP-dependent activity, acting on DNA"/>
    <property type="evidence" value="ECO:0007669"/>
    <property type="project" value="TreeGrafter"/>
</dbReference>
<feature type="region of interest" description="Disordered" evidence="12">
    <location>
        <begin position="840"/>
        <end position="860"/>
    </location>
</feature>
<dbReference type="Pfam" id="PF08797">
    <property type="entry name" value="HIRAN"/>
    <property type="match status" value="1"/>
</dbReference>
<keyword evidence="10" id="KW-0539">Nucleus</keyword>
<dbReference type="SMART" id="SM00490">
    <property type="entry name" value="HELICc"/>
    <property type="match status" value="1"/>
</dbReference>
<dbReference type="PANTHER" id="PTHR45626:SF17">
    <property type="entry name" value="HELICASE-LIKE TRANSCRIPTION FACTOR"/>
    <property type="match status" value="1"/>
</dbReference>
<keyword evidence="8" id="KW-0862">Zinc</keyword>
<dbReference type="SUPFAM" id="SSF57850">
    <property type="entry name" value="RING/U-box"/>
    <property type="match status" value="1"/>
</dbReference>
<name>A0A2N9ELP6_FAGSY</name>
<dbReference type="Gene3D" id="3.40.50.300">
    <property type="entry name" value="P-loop containing nucleotide triphosphate hydrolases"/>
    <property type="match status" value="1"/>
</dbReference>
<dbReference type="SUPFAM" id="SSF52540">
    <property type="entry name" value="P-loop containing nucleoside triphosphate hydrolases"/>
    <property type="match status" value="2"/>
</dbReference>
<dbReference type="GO" id="GO:0008270">
    <property type="term" value="F:zinc ion binding"/>
    <property type="evidence" value="ECO:0007669"/>
    <property type="project" value="UniProtKB-KW"/>
</dbReference>
<dbReference type="PROSITE" id="PS00518">
    <property type="entry name" value="ZF_RING_1"/>
    <property type="match status" value="1"/>
</dbReference>
<dbReference type="InterPro" id="IPR038718">
    <property type="entry name" value="SNF2-like_sf"/>
</dbReference>
<protein>
    <recommendedName>
        <fullName evidence="17">SWI/SNF-related matrix-associated actin-dependent regulator of chromatin subfamily A member 3-like 1</fullName>
    </recommendedName>
</protein>
<dbReference type="GO" id="GO:0004386">
    <property type="term" value="F:helicase activity"/>
    <property type="evidence" value="ECO:0007669"/>
    <property type="project" value="UniProtKB-KW"/>
</dbReference>
<dbReference type="Gene3D" id="3.30.40.10">
    <property type="entry name" value="Zinc/RING finger domain, C3HC4 (zinc finger)"/>
    <property type="match status" value="1"/>
</dbReference>
<evidence type="ECO:0000256" key="8">
    <source>
        <dbReference type="ARBA" id="ARBA00022833"/>
    </source>
</evidence>
<reference evidence="16" key="1">
    <citation type="submission" date="2018-02" db="EMBL/GenBank/DDBJ databases">
        <authorList>
            <person name="Cohen D.B."/>
            <person name="Kent A.D."/>
        </authorList>
    </citation>
    <scope>NUCLEOTIDE SEQUENCE</scope>
</reference>
<evidence type="ECO:0008006" key="17">
    <source>
        <dbReference type="Google" id="ProtNLM"/>
    </source>
</evidence>
<keyword evidence="5 11" id="KW-0863">Zinc-finger</keyword>
<evidence type="ECO:0000256" key="3">
    <source>
        <dbReference type="ARBA" id="ARBA00022723"/>
    </source>
</evidence>
<evidence type="ECO:0000256" key="1">
    <source>
        <dbReference type="ARBA" id="ARBA00004123"/>
    </source>
</evidence>
<evidence type="ECO:0000259" key="14">
    <source>
        <dbReference type="PROSITE" id="PS51192"/>
    </source>
</evidence>
<dbReference type="GO" id="GO:0005634">
    <property type="term" value="C:nucleus"/>
    <property type="evidence" value="ECO:0007669"/>
    <property type="project" value="UniProtKB-SubCell"/>
</dbReference>
<keyword evidence="6" id="KW-0378">Hydrolase</keyword>
<feature type="domain" description="Helicase ATP-binding" evidence="14">
    <location>
        <begin position="260"/>
        <end position="498"/>
    </location>
</feature>
<dbReference type="InterPro" id="IPR017907">
    <property type="entry name" value="Znf_RING_CS"/>
</dbReference>
<dbReference type="AlphaFoldDB" id="A0A2N9ELP6"/>
<evidence type="ECO:0000256" key="12">
    <source>
        <dbReference type="SAM" id="MobiDB-lite"/>
    </source>
</evidence>
<evidence type="ECO:0000259" key="13">
    <source>
        <dbReference type="PROSITE" id="PS50089"/>
    </source>
</evidence>
<dbReference type="SMART" id="SM00910">
    <property type="entry name" value="HIRAN"/>
    <property type="match status" value="1"/>
</dbReference>
<dbReference type="InterPro" id="IPR049730">
    <property type="entry name" value="SNF2/RAD54-like_C"/>
</dbReference>
<dbReference type="PANTHER" id="PTHR45626">
    <property type="entry name" value="TRANSCRIPTION TERMINATION FACTOR 2-RELATED"/>
    <property type="match status" value="1"/>
</dbReference>
<dbReference type="InterPro" id="IPR027417">
    <property type="entry name" value="P-loop_NTPase"/>
</dbReference>
<dbReference type="Pfam" id="PF00176">
    <property type="entry name" value="SNF2-rel_dom"/>
    <property type="match status" value="1"/>
</dbReference>
<dbReference type="GO" id="GO:0006281">
    <property type="term" value="P:DNA repair"/>
    <property type="evidence" value="ECO:0007669"/>
    <property type="project" value="TreeGrafter"/>
</dbReference>
<dbReference type="PROSITE" id="PS51194">
    <property type="entry name" value="HELICASE_CTER"/>
    <property type="match status" value="1"/>
</dbReference>
<dbReference type="Gene3D" id="3.40.50.10810">
    <property type="entry name" value="Tandem AAA-ATPase domain"/>
    <property type="match status" value="2"/>
</dbReference>
<dbReference type="EMBL" id="OIVN01000176">
    <property type="protein sequence ID" value="SPC75705.1"/>
    <property type="molecule type" value="Genomic_DNA"/>
</dbReference>
<feature type="domain" description="RING-type" evidence="13">
    <location>
        <begin position="792"/>
        <end position="830"/>
    </location>
</feature>
<dbReference type="GO" id="GO:0016818">
    <property type="term" value="F:hydrolase activity, acting on acid anhydrides, in phosphorus-containing anhydrides"/>
    <property type="evidence" value="ECO:0007669"/>
    <property type="project" value="InterPro"/>
</dbReference>
<dbReference type="InterPro" id="IPR013083">
    <property type="entry name" value="Znf_RING/FYVE/PHD"/>
</dbReference>
<accession>A0A2N9ELP6</accession>
<dbReference type="Pfam" id="PF00271">
    <property type="entry name" value="Helicase_C"/>
    <property type="match status" value="1"/>
</dbReference>
<keyword evidence="3" id="KW-0479">Metal-binding</keyword>
<organism evidence="16">
    <name type="scientific">Fagus sylvatica</name>
    <name type="common">Beechnut</name>
    <dbReference type="NCBI Taxonomy" id="28930"/>
    <lineage>
        <taxon>Eukaryota</taxon>
        <taxon>Viridiplantae</taxon>
        <taxon>Streptophyta</taxon>
        <taxon>Embryophyta</taxon>
        <taxon>Tracheophyta</taxon>
        <taxon>Spermatophyta</taxon>
        <taxon>Magnoliopsida</taxon>
        <taxon>eudicotyledons</taxon>
        <taxon>Gunneridae</taxon>
        <taxon>Pentapetalae</taxon>
        <taxon>rosids</taxon>
        <taxon>fabids</taxon>
        <taxon>Fagales</taxon>
        <taxon>Fagaceae</taxon>
        <taxon>Fagus</taxon>
    </lineage>
</organism>
<dbReference type="InterPro" id="IPR001841">
    <property type="entry name" value="Znf_RING"/>
</dbReference>
<sequence length="1036" mass="116906">MEEEEDPIALFMSLEQWQEPLTDIDDFSSSSPFHDGNNSLSQTPTETFMVGFVIANIVGIQHYSGTISGREMVGLVREPLNVYDSNAIKVLNTRTVQVGHIERSVAAVLSPLIDSRSIHVEGIVPNTRAAANRYKIPCQIHVFAKAEAFDSVKSAVSRGGLQLISDSDASFTLSEAVVVKEKKKAVDVDEIFKLVDENVSKKGLLEALEPPKDIIKSELFRHQKEGLGWLVHRENSGELPPFWEEKDGSYVNILTNYRTDTRPEPLRGGIFADDMGLGKTLTLLSLIAFDKCETSLANAIRSGSVVDVDKLDEMGEGEWDGDSSKKGKRGRGSKKGSVARKKRKDDVRLGGNVIGKSVGVCENSSSDFGNKTTLIVCPPSVFSTWVQQLADHTRRGKLKVYMYYGERTNDTEELKKYDIVLTTYSTLATELRRWESPVNKIEWWRVILDEAHVIKNVNARQSQAVAELTAKRRWVVTGTPIQNGSFDLFSLMAFLRFEPFSIKSYWQSLVQRPLAQGNQKGLSRLQVLMATISLRRTKDKGLIGLPPKTIETCYVELSGEERELYDKMEGEAKSVFRNYFDAGHQMPNYSAVLSILLRLRQICIDLALCPPDLKSILPDHNIEAYIHITMWKRDIDNPAWVGSSVPYELLGPFIIRKPLAIEFYDLVVERVGERKWTAGRVLYQGYGSIPSRFVGIEWVIPSQAPKVLFGWWNWFGKMRSGVWNLIPSCLMWTIWGERNKCTFENQETSMPKLIEPFFTTLYDWSRAWDVTNNPELLKKMVEVLQDGEDFDCPICMSPPTNIVITRCTHIFCQACILKTLQRKACCPLCRRPLLQSDLFSAPPESPDADDAGVSSSNSTTSSKVSTLLKLLKESRDQNPATKSVVFSQFRKMLIFLEKPLKDAGFKILRLDGSMNAKRRSHVIEEFGVPGPDTPTILLASLKASGTGINLTAASRVYLLEPWWNPAVEDQAMDRVHRIGQKEDVKIVRLIARNSIEERILELQERKKKLAREAFGGRTIKDRREIGYDDLRVLMSL</sequence>
<feature type="compositionally biased region" description="Basic residues" evidence="12">
    <location>
        <begin position="326"/>
        <end position="343"/>
    </location>
</feature>